<comment type="caution">
    <text evidence="7">The sequence shown here is derived from an EMBL/GenBank/DDBJ whole genome shotgun (WGS) entry which is preliminary data.</text>
</comment>
<evidence type="ECO:0000256" key="6">
    <source>
        <dbReference type="SAM" id="Phobius"/>
    </source>
</evidence>
<comment type="subcellular location">
    <subcellularLocation>
        <location evidence="1">Membrane</location>
        <topology evidence="1">Single-pass membrane protein</topology>
    </subcellularLocation>
</comment>
<keyword evidence="2 6" id="KW-0812">Transmembrane</keyword>
<dbReference type="PANTHER" id="PTHR30168">
    <property type="entry name" value="PUTATIVE MEMBRANE PROTEIN YPFJ"/>
    <property type="match status" value="1"/>
</dbReference>
<feature type="region of interest" description="Disordered" evidence="5">
    <location>
        <begin position="1"/>
        <end position="32"/>
    </location>
</feature>
<evidence type="ECO:0008006" key="9">
    <source>
        <dbReference type="Google" id="ProtNLM"/>
    </source>
</evidence>
<name>A0A433XLR8_9HYPH</name>
<organism evidence="7 8">
    <name type="scientific">Arsenicitalea aurantiaca</name>
    <dbReference type="NCBI Taxonomy" id="1783274"/>
    <lineage>
        <taxon>Bacteria</taxon>
        <taxon>Pseudomonadati</taxon>
        <taxon>Pseudomonadota</taxon>
        <taxon>Alphaproteobacteria</taxon>
        <taxon>Hyphomicrobiales</taxon>
        <taxon>Devosiaceae</taxon>
        <taxon>Arsenicitalea</taxon>
    </lineage>
</organism>
<dbReference type="AlphaFoldDB" id="A0A433XLR8"/>
<dbReference type="GO" id="GO:0016020">
    <property type="term" value="C:membrane"/>
    <property type="evidence" value="ECO:0007669"/>
    <property type="project" value="UniProtKB-SubCell"/>
</dbReference>
<dbReference type="EMBL" id="RZNJ01000001">
    <property type="protein sequence ID" value="RUT35011.1"/>
    <property type="molecule type" value="Genomic_DNA"/>
</dbReference>
<evidence type="ECO:0000313" key="8">
    <source>
        <dbReference type="Proteomes" id="UP000281547"/>
    </source>
</evidence>
<dbReference type="OrthoDB" id="9774900at2"/>
<dbReference type="PANTHER" id="PTHR30168:SF0">
    <property type="entry name" value="INNER MEMBRANE PROTEIN"/>
    <property type="match status" value="1"/>
</dbReference>
<evidence type="ECO:0000313" key="7">
    <source>
        <dbReference type="EMBL" id="RUT35011.1"/>
    </source>
</evidence>
<dbReference type="RefSeq" id="WP_127187131.1">
    <property type="nucleotide sequence ID" value="NZ_RZNJ01000001.1"/>
</dbReference>
<keyword evidence="3 6" id="KW-1133">Transmembrane helix</keyword>
<protein>
    <recommendedName>
        <fullName evidence="9">Flagellar biosynthesis protein FlgM</fullName>
    </recommendedName>
</protein>
<reference evidence="7 8" key="1">
    <citation type="journal article" date="2016" name="Int. J. Syst. Evol. Microbiol.">
        <title>Arsenicitalea aurantiaca gen. nov., sp. nov., a new member of the family Hyphomicrobiaceae, isolated from high-arsenic sediment.</title>
        <authorList>
            <person name="Mu Y."/>
            <person name="Zhou L."/>
            <person name="Zeng X.C."/>
            <person name="Liu L."/>
            <person name="Pan Y."/>
            <person name="Chen X."/>
            <person name="Wang J."/>
            <person name="Li S."/>
            <person name="Li W.J."/>
            <person name="Wang Y."/>
        </authorList>
    </citation>
    <scope>NUCLEOTIDE SEQUENCE [LARGE SCALE GENOMIC DNA]</scope>
    <source>
        <strain evidence="7 8">42-50</strain>
    </source>
</reference>
<keyword evidence="8" id="KW-1185">Reference proteome</keyword>
<accession>A0A433XLR8</accession>
<keyword evidence="4 6" id="KW-0472">Membrane</keyword>
<evidence type="ECO:0000256" key="2">
    <source>
        <dbReference type="ARBA" id="ARBA00022692"/>
    </source>
</evidence>
<evidence type="ECO:0000256" key="4">
    <source>
        <dbReference type="ARBA" id="ARBA00023136"/>
    </source>
</evidence>
<evidence type="ECO:0000256" key="5">
    <source>
        <dbReference type="SAM" id="MobiDB-lite"/>
    </source>
</evidence>
<dbReference type="Pfam" id="PF04228">
    <property type="entry name" value="Zn_peptidase"/>
    <property type="match status" value="1"/>
</dbReference>
<gene>
    <name evidence="7" type="ORF">EMQ25_03395</name>
</gene>
<evidence type="ECO:0000256" key="1">
    <source>
        <dbReference type="ARBA" id="ARBA00004167"/>
    </source>
</evidence>
<dbReference type="InterPro" id="IPR007343">
    <property type="entry name" value="Uncharacterised_pept_Zn_put"/>
</dbReference>
<feature type="compositionally biased region" description="Gly residues" evidence="5">
    <location>
        <begin position="19"/>
        <end position="32"/>
    </location>
</feature>
<feature type="transmembrane region" description="Helical" evidence="6">
    <location>
        <begin position="49"/>
        <end position="68"/>
    </location>
</feature>
<dbReference type="Proteomes" id="UP000281547">
    <property type="component" value="Unassembled WGS sequence"/>
</dbReference>
<sequence>MKWRGRQRSSNIEDRRGRGGGGLGGLGRMGGLGRGGGTRIPIPMGRGSGIGGIGALLLIGVVLFALGINPLSLIDGASPSLDSVQSTQSRPLPAPGEDELADFVGVVIKETEDLWEGVFAEAGANYTPPRVVLFTDAVQSGCGAADARTGPFYCPLDERVYIDLSFYDELRDRFGAPGDFAQAYVLAHEVGHHIQQVTGVLPEFNAARSGLSQEEANRWSVRIELQADCYAGIWAAYAGQQDLLEDGDIAEAINAADQIGDDTMQERMQGYAVPKTFSHGTSAQRREWFERGYRTGDVNQCDTFSGAV</sequence>
<proteinExistence type="predicted"/>
<evidence type="ECO:0000256" key="3">
    <source>
        <dbReference type="ARBA" id="ARBA00022989"/>
    </source>
</evidence>